<evidence type="ECO:0000313" key="3">
    <source>
        <dbReference type="Proteomes" id="UP001359559"/>
    </source>
</evidence>
<dbReference type="Proteomes" id="UP001359559">
    <property type="component" value="Unassembled WGS sequence"/>
</dbReference>
<comment type="caution">
    <text evidence="2">The sequence shown here is derived from an EMBL/GenBank/DDBJ whole genome shotgun (WGS) entry which is preliminary data.</text>
</comment>
<evidence type="ECO:0000256" key="1">
    <source>
        <dbReference type="SAM" id="Phobius"/>
    </source>
</evidence>
<dbReference type="EMBL" id="JAYKXN010000003">
    <property type="protein sequence ID" value="KAK7301049.1"/>
    <property type="molecule type" value="Genomic_DNA"/>
</dbReference>
<accession>A0AAN9JMS9</accession>
<organism evidence="2 3">
    <name type="scientific">Clitoria ternatea</name>
    <name type="common">Butterfly pea</name>
    <dbReference type="NCBI Taxonomy" id="43366"/>
    <lineage>
        <taxon>Eukaryota</taxon>
        <taxon>Viridiplantae</taxon>
        <taxon>Streptophyta</taxon>
        <taxon>Embryophyta</taxon>
        <taxon>Tracheophyta</taxon>
        <taxon>Spermatophyta</taxon>
        <taxon>Magnoliopsida</taxon>
        <taxon>eudicotyledons</taxon>
        <taxon>Gunneridae</taxon>
        <taxon>Pentapetalae</taxon>
        <taxon>rosids</taxon>
        <taxon>fabids</taxon>
        <taxon>Fabales</taxon>
        <taxon>Fabaceae</taxon>
        <taxon>Papilionoideae</taxon>
        <taxon>50 kb inversion clade</taxon>
        <taxon>NPAAA clade</taxon>
        <taxon>indigoferoid/millettioid clade</taxon>
        <taxon>Phaseoleae</taxon>
        <taxon>Clitoria</taxon>
    </lineage>
</organism>
<feature type="transmembrane region" description="Helical" evidence="1">
    <location>
        <begin position="40"/>
        <end position="60"/>
    </location>
</feature>
<gene>
    <name evidence="2" type="ORF">RJT34_11905</name>
</gene>
<proteinExistence type="predicted"/>
<keyword evidence="1" id="KW-0472">Membrane</keyword>
<keyword evidence="3" id="KW-1185">Reference proteome</keyword>
<reference evidence="2 3" key="1">
    <citation type="submission" date="2024-01" db="EMBL/GenBank/DDBJ databases">
        <title>The genomes of 5 underutilized Papilionoideae crops provide insights into root nodulation and disease resistance.</title>
        <authorList>
            <person name="Yuan L."/>
        </authorList>
    </citation>
    <scope>NUCLEOTIDE SEQUENCE [LARGE SCALE GENOMIC DNA]</scope>
    <source>
        <strain evidence="2">LY-2023</strain>
        <tissue evidence="2">Leaf</tissue>
    </source>
</reference>
<dbReference type="AlphaFoldDB" id="A0AAN9JMS9"/>
<sequence length="92" mass="10215">MSYVGMLPSSVLSRCFFSFWSLTLLSRHLPSISPFFLFSLFIYSFSSFLIPSKVVLVAVLRCGYPGSSESESLGGFCLFFFHSSSKNVVACD</sequence>
<keyword evidence="1" id="KW-1133">Transmembrane helix</keyword>
<name>A0AAN9JMS9_CLITE</name>
<protein>
    <submittedName>
        <fullName evidence="2">Uncharacterized protein</fullName>
    </submittedName>
</protein>
<evidence type="ECO:0000313" key="2">
    <source>
        <dbReference type="EMBL" id="KAK7301049.1"/>
    </source>
</evidence>
<keyword evidence="1" id="KW-0812">Transmembrane</keyword>